<dbReference type="InterPro" id="IPR001279">
    <property type="entry name" value="Metallo-B-lactamas"/>
</dbReference>
<dbReference type="SUPFAM" id="SSF56281">
    <property type="entry name" value="Metallo-hydrolase/oxidoreductase"/>
    <property type="match status" value="1"/>
</dbReference>
<organism evidence="2 3">
    <name type="scientific">Profundicola chukchiensis</name>
    <dbReference type="NCBI Taxonomy" id="2961959"/>
    <lineage>
        <taxon>Bacteria</taxon>
        <taxon>Pseudomonadati</taxon>
        <taxon>Bacteroidota</taxon>
        <taxon>Flavobacteriia</taxon>
        <taxon>Flavobacteriales</taxon>
        <taxon>Weeksellaceae</taxon>
        <taxon>Profundicola</taxon>
    </lineage>
</organism>
<dbReference type="EMBL" id="JANCMU010000001">
    <property type="protein sequence ID" value="MDG4945020.1"/>
    <property type="molecule type" value="Genomic_DNA"/>
</dbReference>
<evidence type="ECO:0000313" key="3">
    <source>
        <dbReference type="Proteomes" id="UP001152599"/>
    </source>
</evidence>
<dbReference type="PANTHER" id="PTHR42663:SF6">
    <property type="entry name" value="HYDROLASE C777.06C-RELATED"/>
    <property type="match status" value="1"/>
</dbReference>
<dbReference type="Proteomes" id="UP001152599">
    <property type="component" value="Unassembled WGS sequence"/>
</dbReference>
<evidence type="ECO:0000259" key="1">
    <source>
        <dbReference type="SMART" id="SM00849"/>
    </source>
</evidence>
<dbReference type="Pfam" id="PF12706">
    <property type="entry name" value="Lactamase_B_2"/>
    <property type="match status" value="1"/>
</dbReference>
<dbReference type="Gene3D" id="3.60.15.10">
    <property type="entry name" value="Ribonuclease Z/Hydroxyacylglutathione hydrolase-like"/>
    <property type="match status" value="1"/>
</dbReference>
<dbReference type="AlphaFoldDB" id="A0A9X4MYI9"/>
<protein>
    <submittedName>
        <fullName evidence="2">MBL fold metallo-hydrolase</fullName>
    </submittedName>
</protein>
<feature type="domain" description="Metallo-beta-lactamase" evidence="1">
    <location>
        <begin position="40"/>
        <end position="229"/>
    </location>
</feature>
<dbReference type="InterPro" id="IPR036866">
    <property type="entry name" value="RibonucZ/Hydroxyglut_hydro"/>
</dbReference>
<comment type="caution">
    <text evidence="2">The sequence shown here is derived from an EMBL/GenBank/DDBJ whole genome shotgun (WGS) entry which is preliminary data.</text>
</comment>
<dbReference type="RefSeq" id="WP_304419759.1">
    <property type="nucleotide sequence ID" value="NZ_JANCMU010000001.1"/>
</dbReference>
<dbReference type="SMART" id="SM00849">
    <property type="entry name" value="Lactamase_B"/>
    <property type="match status" value="1"/>
</dbReference>
<keyword evidence="3" id="KW-1185">Reference proteome</keyword>
<name>A0A9X4MYI9_9FLAO</name>
<sequence>MSDNSNQFIFLGTGTSQGVPVIGCTDPVCLSNDPRDKRLRASAMVIYKGMHILIDCGPDFRQQMLRESLSDVDAILITHEHNDHIIGLDDVRPLNFKMKKDMPIYGMPRVLDDIKYRFPYVFSAVKYPGTPSIELRPITDDKFNINGVEIIPLPVKHGNLDIYGYRIGNMAYLTDISEIPDETMNLLEGLDILIIDALRKEYSHHSHLILDESIDYAKRIKAKKTYFTHISYEMGFYEEVEKELPPHMHLGYDGLKLNFS</sequence>
<dbReference type="CDD" id="cd16279">
    <property type="entry name" value="metallo-hydrolase-like_MBL-fold"/>
    <property type="match status" value="1"/>
</dbReference>
<accession>A0A9X4MYI9</accession>
<gene>
    <name evidence="2" type="ORF">NMK71_01210</name>
</gene>
<proteinExistence type="predicted"/>
<reference evidence="2" key="1">
    <citation type="submission" date="2022-07" db="EMBL/GenBank/DDBJ databases">
        <title>Description and genome-wide analysis of Profundicola chukchiensis gen. nov., sp. nov., marine bacteria isolated from bottom sediments of the Chukchi Sea.</title>
        <authorList>
            <person name="Romanenko L."/>
            <person name="Otstavnykh N."/>
            <person name="Kurilenko V."/>
            <person name="Eremeev V."/>
            <person name="Velansky P."/>
            <person name="Mikhailov V."/>
            <person name="Isaeva M."/>
        </authorList>
    </citation>
    <scope>NUCLEOTIDE SEQUENCE</scope>
    <source>
        <strain evidence="2">KMM 9713</strain>
    </source>
</reference>
<evidence type="ECO:0000313" key="2">
    <source>
        <dbReference type="EMBL" id="MDG4945020.1"/>
    </source>
</evidence>
<dbReference type="PANTHER" id="PTHR42663">
    <property type="entry name" value="HYDROLASE C777.06C-RELATED-RELATED"/>
    <property type="match status" value="1"/>
</dbReference>